<reference evidence="9 10" key="1">
    <citation type="submission" date="2020-10" db="EMBL/GenBank/DDBJ databases">
        <authorList>
            <person name="Klimov P.B."/>
            <person name="Dyachkov S.M."/>
            <person name="Chetverikov P.E."/>
        </authorList>
    </citation>
    <scope>NUCLEOTIDE SEQUENCE [LARGE SCALE GENOMIC DNA]</scope>
    <source>
        <strain evidence="9">BMOC 18-1129-001#AD2665</strain>
        <tissue evidence="9">Entire mites</tissue>
    </source>
</reference>
<evidence type="ECO:0000256" key="5">
    <source>
        <dbReference type="ARBA" id="ARBA00023187"/>
    </source>
</evidence>
<evidence type="ECO:0000256" key="3">
    <source>
        <dbReference type="ARBA" id="ARBA00022664"/>
    </source>
</evidence>
<sequence length="216" mass="26579">MEDKLAKFRELKRQREEASNLNRREVIEEQRRAQLPANWERKREWTEKKIQNEEERLKAEELGEDYERQKLLKIQADQAEKWERKKASKRRPDPGFSTYEAATIRQHDRLVRQMKPDQRHYQELKKQVDEKIFYPKHDTELPRDIKDSPQAIERMIEDVNKQIETRSKRSRRRRFDDDADVDYINERNMKFNKKLERFYNKYTAEIKQNLERGTAL</sequence>
<keyword evidence="10" id="KW-1185">Reference proteome</keyword>
<evidence type="ECO:0000256" key="8">
    <source>
        <dbReference type="SAM" id="MobiDB-lite"/>
    </source>
</evidence>
<feature type="region of interest" description="Disordered" evidence="8">
    <location>
        <begin position="1"/>
        <end position="20"/>
    </location>
</feature>
<keyword evidence="5 7" id="KW-0508">mRNA splicing</keyword>
<evidence type="ECO:0000256" key="2">
    <source>
        <dbReference type="ARBA" id="ARBA00010028"/>
    </source>
</evidence>
<evidence type="ECO:0000256" key="4">
    <source>
        <dbReference type="ARBA" id="ARBA00022728"/>
    </source>
</evidence>
<keyword evidence="3 7" id="KW-0507">mRNA processing</keyword>
<dbReference type="Pfam" id="PF08231">
    <property type="entry name" value="SYF2"/>
    <property type="match status" value="1"/>
</dbReference>
<evidence type="ECO:0000313" key="9">
    <source>
        <dbReference type="EMBL" id="KAG9509992.1"/>
    </source>
</evidence>
<feature type="non-terminal residue" evidence="9">
    <location>
        <position position="1"/>
    </location>
</feature>
<dbReference type="Proteomes" id="UP000825002">
    <property type="component" value="Unassembled WGS sequence"/>
</dbReference>
<dbReference type="PANTHER" id="PTHR13264">
    <property type="entry name" value="GCIP-INTERACTING PROTEIN P29"/>
    <property type="match status" value="1"/>
</dbReference>
<gene>
    <name evidence="9" type="primary">syf2</name>
    <name evidence="9" type="ORF">GZH46_01478</name>
</gene>
<comment type="caution">
    <text evidence="9">The sequence shown here is derived from an EMBL/GenBank/DDBJ whole genome shotgun (WGS) entry which is preliminary data.</text>
</comment>
<evidence type="ECO:0000256" key="7">
    <source>
        <dbReference type="RuleBase" id="RU367148"/>
    </source>
</evidence>
<keyword evidence="4 7" id="KW-0747">Spliceosome</keyword>
<evidence type="ECO:0000256" key="6">
    <source>
        <dbReference type="ARBA" id="ARBA00023242"/>
    </source>
</evidence>
<dbReference type="PANTHER" id="PTHR13264:SF5">
    <property type="entry name" value="PRE-MRNA-SPLICING FACTOR SYF2"/>
    <property type="match status" value="1"/>
</dbReference>
<comment type="subunit">
    <text evidence="7">May be part of a spliceosome complex.</text>
</comment>
<accession>A0ABQ7S9A5</accession>
<dbReference type="InterPro" id="IPR013260">
    <property type="entry name" value="mRNA_splic_SYF2"/>
</dbReference>
<evidence type="ECO:0000256" key="1">
    <source>
        <dbReference type="ARBA" id="ARBA00004123"/>
    </source>
</evidence>
<organism evidence="9 10">
    <name type="scientific">Fragariocoptes setiger</name>
    <dbReference type="NCBI Taxonomy" id="1670756"/>
    <lineage>
        <taxon>Eukaryota</taxon>
        <taxon>Metazoa</taxon>
        <taxon>Ecdysozoa</taxon>
        <taxon>Arthropoda</taxon>
        <taxon>Chelicerata</taxon>
        <taxon>Arachnida</taxon>
        <taxon>Acari</taxon>
        <taxon>Acariformes</taxon>
        <taxon>Trombidiformes</taxon>
        <taxon>Prostigmata</taxon>
        <taxon>Eupodina</taxon>
        <taxon>Eriophyoidea</taxon>
        <taxon>Phytoptidae</taxon>
        <taxon>Fragariocoptes</taxon>
    </lineage>
</organism>
<dbReference type="EMBL" id="JAIFTH010000267">
    <property type="protein sequence ID" value="KAG9509992.1"/>
    <property type="molecule type" value="Genomic_DNA"/>
</dbReference>
<comment type="function">
    <text evidence="7">Involved in pre-mRNA splicing.</text>
</comment>
<comment type="similarity">
    <text evidence="2 7">Belongs to the SYF2 family.</text>
</comment>
<evidence type="ECO:0000313" key="10">
    <source>
        <dbReference type="Proteomes" id="UP000825002"/>
    </source>
</evidence>
<keyword evidence="6 7" id="KW-0539">Nucleus</keyword>
<proteinExistence type="inferred from homology"/>
<comment type="subcellular location">
    <subcellularLocation>
        <location evidence="1 7">Nucleus</location>
    </subcellularLocation>
</comment>
<protein>
    <recommendedName>
        <fullName evidence="7">Pre-mRNA-splicing factor SYF2</fullName>
    </recommendedName>
</protein>
<name>A0ABQ7S9A5_9ACAR</name>